<dbReference type="SMART" id="SM00487">
    <property type="entry name" value="DEXDc"/>
    <property type="match status" value="1"/>
</dbReference>
<dbReference type="GO" id="GO:0004386">
    <property type="term" value="F:helicase activity"/>
    <property type="evidence" value="ECO:0007669"/>
    <property type="project" value="UniProtKB-KW"/>
</dbReference>
<keyword evidence="7" id="KW-1185">Reference proteome</keyword>
<dbReference type="AlphaFoldDB" id="L8GAC2"/>
<dbReference type="GO" id="GO:0005524">
    <property type="term" value="F:ATP binding"/>
    <property type="evidence" value="ECO:0007669"/>
    <property type="project" value="UniProtKB-KW"/>
</dbReference>
<feature type="domain" description="Helicase ATP-binding" evidence="5">
    <location>
        <begin position="20"/>
        <end position="214"/>
    </location>
</feature>
<dbReference type="InParanoid" id="L8GAC2"/>
<dbReference type="CDD" id="cd18008">
    <property type="entry name" value="DEXDc_SHPRH-like"/>
    <property type="match status" value="1"/>
</dbReference>
<dbReference type="InterPro" id="IPR027417">
    <property type="entry name" value="P-loop_NTPase"/>
</dbReference>
<dbReference type="Pfam" id="PF00176">
    <property type="entry name" value="SNF2-rel_dom"/>
    <property type="match status" value="1"/>
</dbReference>
<proteinExistence type="predicted"/>
<keyword evidence="4" id="KW-0067">ATP-binding</keyword>
<reference evidence="7" key="1">
    <citation type="submission" date="2010-09" db="EMBL/GenBank/DDBJ databases">
        <title>The genome sequence of Geomyces destructans 20631-21.</title>
        <authorList>
            <consortium name="The Broad Institute Genome Sequencing Platform"/>
            <person name="Cuomo C.A."/>
            <person name="Blehert D.S."/>
            <person name="Lorch J.M."/>
            <person name="Young S.K."/>
            <person name="Zeng Q."/>
            <person name="Gargeya S."/>
            <person name="Fitzgerald M."/>
            <person name="Haas B."/>
            <person name="Abouelleil A."/>
            <person name="Alvarado L."/>
            <person name="Arachchi H.M."/>
            <person name="Berlin A."/>
            <person name="Brown A."/>
            <person name="Chapman S.B."/>
            <person name="Chen Z."/>
            <person name="Dunbar C."/>
            <person name="Freedman E."/>
            <person name="Gearin G."/>
            <person name="Gellesch M."/>
            <person name="Goldberg J."/>
            <person name="Griggs A."/>
            <person name="Gujja S."/>
            <person name="Heiman D."/>
            <person name="Howarth C."/>
            <person name="Larson L."/>
            <person name="Lui A."/>
            <person name="MacDonald P.J.P."/>
            <person name="Montmayeur A."/>
            <person name="Murphy C."/>
            <person name="Neiman D."/>
            <person name="Pearson M."/>
            <person name="Priest M."/>
            <person name="Roberts A."/>
            <person name="Saif S."/>
            <person name="Shea T."/>
            <person name="Shenoy N."/>
            <person name="Sisk P."/>
            <person name="Stolte C."/>
            <person name="Sykes S."/>
            <person name="Wortman J."/>
            <person name="Nusbaum C."/>
            <person name="Birren B."/>
        </authorList>
    </citation>
    <scope>NUCLEOTIDE SEQUENCE [LARGE SCALE GENOMIC DNA]</scope>
    <source>
        <strain evidence="7">ATCC MYA-4855 / 20631-21</strain>
    </source>
</reference>
<evidence type="ECO:0000256" key="1">
    <source>
        <dbReference type="ARBA" id="ARBA00022741"/>
    </source>
</evidence>
<evidence type="ECO:0000256" key="4">
    <source>
        <dbReference type="ARBA" id="ARBA00022840"/>
    </source>
</evidence>
<dbReference type="PANTHER" id="PTHR45626:SF17">
    <property type="entry name" value="HELICASE-LIKE TRANSCRIPTION FACTOR"/>
    <property type="match status" value="1"/>
</dbReference>
<evidence type="ECO:0000259" key="5">
    <source>
        <dbReference type="PROSITE" id="PS51192"/>
    </source>
</evidence>
<dbReference type="SUPFAM" id="SSF52540">
    <property type="entry name" value="P-loop containing nucleoside triphosphate hydrolases"/>
    <property type="match status" value="1"/>
</dbReference>
<name>L8GAC2_PSED2</name>
<dbReference type="VEuPathDB" id="FungiDB:GMDG_04531"/>
<gene>
    <name evidence="6" type="ORF">GMDG_04531</name>
</gene>
<dbReference type="EMBL" id="GL573251">
    <property type="protein sequence ID" value="ELR10135.1"/>
    <property type="molecule type" value="Genomic_DNA"/>
</dbReference>
<dbReference type="PANTHER" id="PTHR45626">
    <property type="entry name" value="TRANSCRIPTION TERMINATION FACTOR 2-RELATED"/>
    <property type="match status" value="1"/>
</dbReference>
<dbReference type="InterPro" id="IPR000330">
    <property type="entry name" value="SNF2_N"/>
</dbReference>
<dbReference type="GO" id="GO:0008094">
    <property type="term" value="F:ATP-dependent activity, acting on DNA"/>
    <property type="evidence" value="ECO:0007669"/>
    <property type="project" value="TreeGrafter"/>
</dbReference>
<dbReference type="GO" id="GO:0016787">
    <property type="term" value="F:hydrolase activity"/>
    <property type="evidence" value="ECO:0007669"/>
    <property type="project" value="UniProtKB-KW"/>
</dbReference>
<protein>
    <recommendedName>
        <fullName evidence="5">Helicase ATP-binding domain-containing protein</fullName>
    </recommendedName>
</protein>
<keyword evidence="1" id="KW-0547">Nucleotide-binding</keyword>
<sequence length="323" mass="36755">MKTPLYHHQLLAADWMVKRELSLDRPHGCLLADAMGLGKTVSTLATMVRNPPAEKDITAMRKATLIVVPASLLSQWEAEIKVHVDEKIFQKVMPYKSSSRISTNILSDCDIVLMSFTEVANSWPFPSSVEDKADTRLLGEDEWANNRNSLKGDLQRVKWYRIVLDEAQAIKNYRSRTSIACHKLDSTYRWTLSGTPVLNSLNELYPYFRFLRLNWASSFPVFKKNFGDPDANDSTKRLNVMLSEENNWIHNTWTSFGSAAANSSFLADFDSQRSGESNLSHIGRPFPWNDEQPFQGRNDREKLWVIFDTASEAQASRVPSLSS</sequence>
<dbReference type="STRING" id="658429.L8GAC2"/>
<dbReference type="Proteomes" id="UP000011064">
    <property type="component" value="Unassembled WGS sequence"/>
</dbReference>
<keyword evidence="2" id="KW-0378">Hydrolase</keyword>
<keyword evidence="3" id="KW-0347">Helicase</keyword>
<dbReference type="HOGENOM" id="CLU_860858_0_0_1"/>
<evidence type="ECO:0000313" key="7">
    <source>
        <dbReference type="Proteomes" id="UP000011064"/>
    </source>
</evidence>
<dbReference type="PROSITE" id="PS51192">
    <property type="entry name" value="HELICASE_ATP_BIND_1"/>
    <property type="match status" value="1"/>
</dbReference>
<dbReference type="InterPro" id="IPR050628">
    <property type="entry name" value="SNF2_RAD54_helicase_TF"/>
</dbReference>
<evidence type="ECO:0000313" key="6">
    <source>
        <dbReference type="EMBL" id="ELR10135.1"/>
    </source>
</evidence>
<dbReference type="Gene3D" id="3.40.50.10810">
    <property type="entry name" value="Tandem AAA-ATPase domain"/>
    <property type="match status" value="1"/>
</dbReference>
<dbReference type="GO" id="GO:0005634">
    <property type="term" value="C:nucleus"/>
    <property type="evidence" value="ECO:0007669"/>
    <property type="project" value="TreeGrafter"/>
</dbReference>
<dbReference type="InterPro" id="IPR014001">
    <property type="entry name" value="Helicase_ATP-bd"/>
</dbReference>
<accession>L8GAC2</accession>
<organism evidence="6 7">
    <name type="scientific">Pseudogymnoascus destructans (strain ATCC MYA-4855 / 20631-21)</name>
    <name type="common">Bat white-nose syndrome fungus</name>
    <name type="synonym">Geomyces destructans</name>
    <dbReference type="NCBI Taxonomy" id="658429"/>
    <lineage>
        <taxon>Eukaryota</taxon>
        <taxon>Fungi</taxon>
        <taxon>Dikarya</taxon>
        <taxon>Ascomycota</taxon>
        <taxon>Pezizomycotina</taxon>
        <taxon>Leotiomycetes</taxon>
        <taxon>Thelebolales</taxon>
        <taxon>Thelebolaceae</taxon>
        <taxon>Pseudogymnoascus</taxon>
    </lineage>
</organism>
<dbReference type="GO" id="GO:0006281">
    <property type="term" value="P:DNA repair"/>
    <property type="evidence" value="ECO:0007669"/>
    <property type="project" value="TreeGrafter"/>
</dbReference>
<dbReference type="InterPro" id="IPR038718">
    <property type="entry name" value="SNF2-like_sf"/>
</dbReference>
<evidence type="ECO:0000256" key="3">
    <source>
        <dbReference type="ARBA" id="ARBA00022806"/>
    </source>
</evidence>
<evidence type="ECO:0000256" key="2">
    <source>
        <dbReference type="ARBA" id="ARBA00022801"/>
    </source>
</evidence>